<protein>
    <submittedName>
        <fullName evidence="1">Uncharacterized protein</fullName>
    </submittedName>
</protein>
<comment type="caution">
    <text evidence="1">The sequence shown here is derived from an EMBL/GenBank/DDBJ whole genome shotgun (WGS) entry which is preliminary data.</text>
</comment>
<dbReference type="EMBL" id="JWZX01003142">
    <property type="protein sequence ID" value="KOO23958.1"/>
    <property type="molecule type" value="Genomic_DNA"/>
</dbReference>
<keyword evidence="2" id="KW-1185">Reference proteome</keyword>
<gene>
    <name evidence="1" type="ORF">Ctob_004800</name>
</gene>
<organism evidence="1 2">
    <name type="scientific">Chrysochromulina tobinii</name>
    <dbReference type="NCBI Taxonomy" id="1460289"/>
    <lineage>
        <taxon>Eukaryota</taxon>
        <taxon>Haptista</taxon>
        <taxon>Haptophyta</taxon>
        <taxon>Prymnesiophyceae</taxon>
        <taxon>Prymnesiales</taxon>
        <taxon>Chrysochromulinaceae</taxon>
        <taxon>Chrysochromulina</taxon>
    </lineage>
</organism>
<dbReference type="Proteomes" id="UP000037460">
    <property type="component" value="Unassembled WGS sequence"/>
</dbReference>
<name>A0A0M0JCN5_9EUKA</name>
<evidence type="ECO:0000313" key="1">
    <source>
        <dbReference type="EMBL" id="KOO23958.1"/>
    </source>
</evidence>
<accession>A0A0M0JCN5</accession>
<proteinExistence type="predicted"/>
<reference evidence="2" key="1">
    <citation type="journal article" date="2015" name="PLoS Genet.">
        <title>Genome Sequence and Transcriptome Analyses of Chrysochromulina tobin: Metabolic Tools for Enhanced Algal Fitness in the Prominent Order Prymnesiales (Haptophyceae).</title>
        <authorList>
            <person name="Hovde B.T."/>
            <person name="Deodato C.R."/>
            <person name="Hunsperger H.M."/>
            <person name="Ryken S.A."/>
            <person name="Yost W."/>
            <person name="Jha R.K."/>
            <person name="Patterson J."/>
            <person name="Monnat R.J. Jr."/>
            <person name="Barlow S.B."/>
            <person name="Starkenburg S.R."/>
            <person name="Cattolico R.A."/>
        </authorList>
    </citation>
    <scope>NUCLEOTIDE SEQUENCE</scope>
    <source>
        <strain evidence="2">CCMP291</strain>
    </source>
</reference>
<sequence length="176" mass="19157">MTAKIAEKYAAAKAASEAAVALANAQAAAAPVNRKMFARGAAVLYDNPKNGKLELAHVTELHRDPEGEIEYYTIETNSGDERQVDGERLSASSWSEPRVYDDEEPVQAPMIHVHPYAPPGPRIGMGHRNWLGKLNHHGPKLVFVPPLDLTVRGIGGNGKAMATMGYAKWNKMMGKK</sequence>
<dbReference type="AlphaFoldDB" id="A0A0M0JCN5"/>
<evidence type="ECO:0000313" key="2">
    <source>
        <dbReference type="Proteomes" id="UP000037460"/>
    </source>
</evidence>